<feature type="region of interest" description="Disordered" evidence="1">
    <location>
        <begin position="48"/>
        <end position="113"/>
    </location>
</feature>
<accession>A0A410HY64</accession>
<dbReference type="EMBL" id="MG948563">
    <property type="protein sequence ID" value="QAB45074.1"/>
    <property type="molecule type" value="Viral_cRNA"/>
</dbReference>
<reference evidence="2" key="1">
    <citation type="submission" date="2018-02" db="EMBL/GenBank/DDBJ databases">
        <title>Identification and characterisation of a novel nucleorhabdovirus complete genome infecting Medicago sativa.</title>
        <authorList>
            <person name="Gaafar Y.Z.A."/>
            <person name="Richert-Poeggeler K.R."/>
            <person name="Ziebell H."/>
        </authorList>
    </citation>
    <scope>NUCLEOTIDE SEQUENCE [LARGE SCALE GENOMIC DNA]</scope>
    <source>
        <strain evidence="2">Stadl-Paura HZ10-01</strain>
    </source>
</reference>
<gene>
    <name evidence="2" type="primary">U</name>
</gene>
<protein>
    <submittedName>
        <fullName evidence="2">Uncharacterized protein</fullName>
    </submittedName>
</protein>
<feature type="compositionally biased region" description="Polar residues" evidence="1">
    <location>
        <begin position="98"/>
        <end position="113"/>
    </location>
</feature>
<name>A0A410HY64_9RHAB</name>
<evidence type="ECO:0000313" key="2">
    <source>
        <dbReference type="EMBL" id="QAB45074.1"/>
    </source>
</evidence>
<sequence length="113" mass="12377">MSTTRIDNSGWDSEDSMEGVCFDIHDGDMIIPVKFIINDLVRDIFKAPDNSDSIREPTLNNKAAEHGEDPEKKETEPTTHDSVHEKMQTTEPEDAAPTSPSVPCSGTESASSN</sequence>
<dbReference type="KEGG" id="vg:80533918"/>
<dbReference type="Proteomes" id="UP000503586">
    <property type="component" value="Segment"/>
</dbReference>
<organism evidence="2">
    <name type="scientific">alfalfa-associated nucleorhabdovirus</name>
    <dbReference type="NCBI Taxonomy" id="2518374"/>
    <lineage>
        <taxon>Viruses</taxon>
        <taxon>Riboviria</taxon>
        <taxon>Orthornavirae</taxon>
        <taxon>Negarnaviricota</taxon>
        <taxon>Haploviricotina</taxon>
        <taxon>Monjiviricetes</taxon>
        <taxon>Mononegavirales</taxon>
        <taxon>Rhabdoviridae</taxon>
        <taxon>Betarhabdovirinae</taxon>
        <taxon>Betanucleorhabdovirus</taxon>
        <taxon>Betanucleorhabdovirus medicagonis</taxon>
    </lineage>
</organism>
<feature type="compositionally biased region" description="Basic and acidic residues" evidence="1">
    <location>
        <begin position="63"/>
        <end position="88"/>
    </location>
</feature>
<evidence type="ECO:0000256" key="1">
    <source>
        <dbReference type="SAM" id="MobiDB-lite"/>
    </source>
</evidence>
<dbReference type="RefSeq" id="YP_010796430.1">
    <property type="nucleotide sequence ID" value="NC_076024.1"/>
</dbReference>
<evidence type="ECO:0000313" key="3">
    <source>
        <dbReference type="Proteomes" id="UP000503586"/>
    </source>
</evidence>
<keyword evidence="3" id="KW-1185">Reference proteome</keyword>
<dbReference type="GeneID" id="80533918"/>
<proteinExistence type="predicted"/>